<dbReference type="AlphaFoldDB" id="A0AAW1JG67"/>
<gene>
    <name evidence="1" type="ORF">QE152_g30000</name>
</gene>
<sequence length="108" mass="12502">MRSRDGCFTTPSTSSYQRMNYIREHHVFNNEAKYSMEHSGSRVSAKMGHSRARHCPFWSGEGSFGALTVVVQTNIPLPYRFLDLLLEKARSGRLLWSFKRTFHCRTVS</sequence>
<name>A0AAW1JG67_POPJA</name>
<reference evidence="1 2" key="1">
    <citation type="journal article" date="2024" name="BMC Genomics">
        <title>De novo assembly and annotation of Popillia japonica's genome with initial clues to its potential as an invasive pest.</title>
        <authorList>
            <person name="Cucini C."/>
            <person name="Boschi S."/>
            <person name="Funari R."/>
            <person name="Cardaioli E."/>
            <person name="Iannotti N."/>
            <person name="Marturano G."/>
            <person name="Paoli F."/>
            <person name="Bruttini M."/>
            <person name="Carapelli A."/>
            <person name="Frati F."/>
            <person name="Nardi F."/>
        </authorList>
    </citation>
    <scope>NUCLEOTIDE SEQUENCE [LARGE SCALE GENOMIC DNA]</scope>
    <source>
        <strain evidence="1">DMR45628</strain>
    </source>
</reference>
<protein>
    <submittedName>
        <fullName evidence="1">Uncharacterized protein</fullName>
    </submittedName>
</protein>
<evidence type="ECO:0000313" key="1">
    <source>
        <dbReference type="EMBL" id="KAK9702356.1"/>
    </source>
</evidence>
<dbReference type="EMBL" id="JASPKY010000394">
    <property type="protein sequence ID" value="KAK9702356.1"/>
    <property type="molecule type" value="Genomic_DNA"/>
</dbReference>
<proteinExistence type="predicted"/>
<dbReference type="Proteomes" id="UP001458880">
    <property type="component" value="Unassembled WGS sequence"/>
</dbReference>
<organism evidence="1 2">
    <name type="scientific">Popillia japonica</name>
    <name type="common">Japanese beetle</name>
    <dbReference type="NCBI Taxonomy" id="7064"/>
    <lineage>
        <taxon>Eukaryota</taxon>
        <taxon>Metazoa</taxon>
        <taxon>Ecdysozoa</taxon>
        <taxon>Arthropoda</taxon>
        <taxon>Hexapoda</taxon>
        <taxon>Insecta</taxon>
        <taxon>Pterygota</taxon>
        <taxon>Neoptera</taxon>
        <taxon>Endopterygota</taxon>
        <taxon>Coleoptera</taxon>
        <taxon>Polyphaga</taxon>
        <taxon>Scarabaeiformia</taxon>
        <taxon>Scarabaeidae</taxon>
        <taxon>Rutelinae</taxon>
        <taxon>Popillia</taxon>
    </lineage>
</organism>
<keyword evidence="2" id="KW-1185">Reference proteome</keyword>
<evidence type="ECO:0000313" key="2">
    <source>
        <dbReference type="Proteomes" id="UP001458880"/>
    </source>
</evidence>
<comment type="caution">
    <text evidence="1">The sequence shown here is derived from an EMBL/GenBank/DDBJ whole genome shotgun (WGS) entry which is preliminary data.</text>
</comment>
<accession>A0AAW1JG67</accession>